<dbReference type="Gene3D" id="1.10.510.10">
    <property type="entry name" value="Transferase(Phosphotransferase) domain 1"/>
    <property type="match status" value="1"/>
</dbReference>
<feature type="domain" description="S-locus glycoprotein" evidence="8">
    <location>
        <begin position="2"/>
        <end position="65"/>
    </location>
</feature>
<keyword evidence="3" id="KW-0732">Signal</keyword>
<proteinExistence type="predicted"/>
<dbReference type="FunFam" id="3.30.200.20:FF:000924">
    <property type="entry name" value="Uncharacterized protein"/>
    <property type="match status" value="1"/>
</dbReference>
<evidence type="ECO:0000313" key="11">
    <source>
        <dbReference type="Proteomes" id="UP001141552"/>
    </source>
</evidence>
<evidence type="ECO:0000256" key="7">
    <source>
        <dbReference type="ARBA" id="ARBA00023157"/>
    </source>
</evidence>
<organism evidence="10 11">
    <name type="scientific">Turnera subulata</name>
    <dbReference type="NCBI Taxonomy" id="218843"/>
    <lineage>
        <taxon>Eukaryota</taxon>
        <taxon>Viridiplantae</taxon>
        <taxon>Streptophyta</taxon>
        <taxon>Embryophyta</taxon>
        <taxon>Tracheophyta</taxon>
        <taxon>Spermatophyta</taxon>
        <taxon>Magnoliopsida</taxon>
        <taxon>eudicotyledons</taxon>
        <taxon>Gunneridae</taxon>
        <taxon>Pentapetalae</taxon>
        <taxon>rosids</taxon>
        <taxon>fabids</taxon>
        <taxon>Malpighiales</taxon>
        <taxon>Passifloraceae</taxon>
        <taxon>Turnera</taxon>
    </lineage>
</organism>
<dbReference type="SUPFAM" id="SSF56112">
    <property type="entry name" value="Protein kinase-like (PK-like)"/>
    <property type="match status" value="1"/>
</dbReference>
<dbReference type="GO" id="GO:0048544">
    <property type="term" value="P:recognition of pollen"/>
    <property type="evidence" value="ECO:0007669"/>
    <property type="project" value="InterPro"/>
</dbReference>
<dbReference type="PANTHER" id="PTHR27002">
    <property type="entry name" value="RECEPTOR-LIKE SERINE/THREONINE-PROTEIN KINASE SD1-8"/>
    <property type="match status" value="1"/>
</dbReference>
<keyword evidence="1" id="KW-0723">Serine/threonine-protein kinase</keyword>
<evidence type="ECO:0000256" key="1">
    <source>
        <dbReference type="ARBA" id="ARBA00022527"/>
    </source>
</evidence>
<comment type="caution">
    <text evidence="10">The sequence shown here is derived from an EMBL/GenBank/DDBJ whole genome shotgun (WGS) entry which is preliminary data.</text>
</comment>
<dbReference type="OrthoDB" id="4062651at2759"/>
<gene>
    <name evidence="10" type="ORF">Tsubulata_025651</name>
</gene>
<feature type="domain" description="Serine-threonine/tyrosine-protein kinase catalytic" evidence="9">
    <location>
        <begin position="205"/>
        <end position="304"/>
    </location>
</feature>
<evidence type="ECO:0008006" key="12">
    <source>
        <dbReference type="Google" id="ProtNLM"/>
    </source>
</evidence>
<evidence type="ECO:0000256" key="4">
    <source>
        <dbReference type="ARBA" id="ARBA00022741"/>
    </source>
</evidence>
<dbReference type="Gene3D" id="3.30.200.20">
    <property type="entry name" value="Phosphorylase Kinase, domain 1"/>
    <property type="match status" value="1"/>
</dbReference>
<dbReference type="InterPro" id="IPR011009">
    <property type="entry name" value="Kinase-like_dom_sf"/>
</dbReference>
<dbReference type="Pfam" id="PF00954">
    <property type="entry name" value="S_locus_glycop"/>
    <property type="match status" value="1"/>
</dbReference>
<reference evidence="10" key="2">
    <citation type="journal article" date="2023" name="Plants (Basel)">
        <title>Annotation of the Turnera subulata (Passifloraceae) Draft Genome Reveals the S-Locus Evolved after the Divergence of Turneroideae from Passifloroideae in a Stepwise Manner.</title>
        <authorList>
            <person name="Henning P.M."/>
            <person name="Roalson E.H."/>
            <person name="Mir W."/>
            <person name="McCubbin A.G."/>
            <person name="Shore J.S."/>
        </authorList>
    </citation>
    <scope>NUCLEOTIDE SEQUENCE</scope>
    <source>
        <strain evidence="10">F60SS</strain>
    </source>
</reference>
<dbReference type="InterPro" id="IPR000858">
    <property type="entry name" value="S_locus_glycoprot_dom"/>
</dbReference>
<evidence type="ECO:0000313" key="10">
    <source>
        <dbReference type="EMBL" id="KAJ4839036.1"/>
    </source>
</evidence>
<dbReference type="AlphaFoldDB" id="A0A9Q0FWS5"/>
<evidence type="ECO:0000256" key="6">
    <source>
        <dbReference type="ARBA" id="ARBA00022840"/>
    </source>
</evidence>
<protein>
    <recommendedName>
        <fullName evidence="12">Protein kinase domain-containing protein</fullName>
    </recommendedName>
</protein>
<evidence type="ECO:0000256" key="3">
    <source>
        <dbReference type="ARBA" id="ARBA00022729"/>
    </source>
</evidence>
<dbReference type="PANTHER" id="PTHR27002:SF1039">
    <property type="entry name" value="NON-SPECIFIC SERINE_THREONINE PROTEIN KINASE"/>
    <property type="match status" value="1"/>
</dbReference>
<evidence type="ECO:0000256" key="5">
    <source>
        <dbReference type="ARBA" id="ARBA00022777"/>
    </source>
</evidence>
<name>A0A9Q0FWS5_9ROSI</name>
<keyword evidence="6" id="KW-0067">ATP-binding</keyword>
<keyword evidence="2" id="KW-0808">Transferase</keyword>
<dbReference type="EMBL" id="JAKUCV010003414">
    <property type="protein sequence ID" value="KAJ4839036.1"/>
    <property type="molecule type" value="Genomic_DNA"/>
</dbReference>
<feature type="non-terminal residue" evidence="10">
    <location>
        <position position="1"/>
    </location>
</feature>
<dbReference type="GO" id="GO:0005524">
    <property type="term" value="F:ATP binding"/>
    <property type="evidence" value="ECO:0007669"/>
    <property type="project" value="UniProtKB-KW"/>
</dbReference>
<keyword evidence="5" id="KW-0418">Kinase</keyword>
<evidence type="ECO:0000259" key="9">
    <source>
        <dbReference type="Pfam" id="PF07714"/>
    </source>
</evidence>
<keyword evidence="11" id="KW-1185">Reference proteome</keyword>
<reference evidence="10" key="1">
    <citation type="submission" date="2022-02" db="EMBL/GenBank/DDBJ databases">
        <authorList>
            <person name="Henning P.M."/>
            <person name="McCubbin A.G."/>
            <person name="Shore J.S."/>
        </authorList>
    </citation>
    <scope>NUCLEOTIDE SEQUENCE</scope>
    <source>
        <strain evidence="10">F60SS</strain>
        <tissue evidence="10">Leaves</tissue>
    </source>
</reference>
<dbReference type="Pfam" id="PF07714">
    <property type="entry name" value="PK_Tyr_Ser-Thr"/>
    <property type="match status" value="2"/>
</dbReference>
<evidence type="ECO:0000259" key="8">
    <source>
        <dbReference type="Pfam" id="PF00954"/>
    </source>
</evidence>
<evidence type="ECO:0000256" key="2">
    <source>
        <dbReference type="ARBA" id="ARBA00022679"/>
    </source>
</evidence>
<dbReference type="InterPro" id="IPR001245">
    <property type="entry name" value="Ser-Thr/Tyr_kinase_cat_dom"/>
</dbReference>
<feature type="domain" description="Serine-threonine/tyrosine-protein kinase catalytic" evidence="9">
    <location>
        <begin position="119"/>
        <end position="174"/>
    </location>
</feature>
<accession>A0A9Q0FWS5</accession>
<dbReference type="GO" id="GO:0005886">
    <property type="term" value="C:plasma membrane"/>
    <property type="evidence" value="ECO:0007669"/>
    <property type="project" value="TreeGrafter"/>
</dbReference>
<dbReference type="GO" id="GO:0004674">
    <property type="term" value="F:protein serine/threonine kinase activity"/>
    <property type="evidence" value="ECO:0007669"/>
    <property type="project" value="UniProtKB-KW"/>
</dbReference>
<keyword evidence="4" id="KW-0547">Nucleotide-binding</keyword>
<dbReference type="Proteomes" id="UP001141552">
    <property type="component" value="Unassembled WGS sequence"/>
</dbReference>
<keyword evidence="7" id="KW-1015">Disulfide bond</keyword>
<sequence>IYFIYRLRNKSIRTRLIINQDGDLERRVWIDRTNSWLLYNKVNTDRCETYALCGAFGICDINTSPRNGRQAPNEFRPEELPLFDLATLISATNNFSTTNKLGRGDLFISSFTMFTCYLQGMLKDGQQIAVKRLSKDSRQGLDEFANEVVHIVKLQHRNLVKLLGCCIESDEKMLYYQRHCSWAPLSSPRFKIKNSSQRFESQQHFGLARSFGGNITEANTNKCHLPIHGCICSGYISPEYTMHGLYSVKSDVFSFGVLVLETISGKSNRGFYHPDHHLNLLGHAWRLFREGKAIELVAESMIESCRISKTHCLTQNNQAFSPKGRFSWRQIHTR</sequence>